<comment type="caution">
    <text evidence="2">The sequence shown here is derived from an EMBL/GenBank/DDBJ whole genome shotgun (WGS) entry which is preliminary data.</text>
</comment>
<evidence type="ECO:0000256" key="1">
    <source>
        <dbReference type="SAM" id="MobiDB-lite"/>
    </source>
</evidence>
<reference evidence="2" key="1">
    <citation type="journal article" date="2022" name="bioRxiv">
        <title>Sequencing and chromosome-scale assembly of the giantPleurodeles waltlgenome.</title>
        <authorList>
            <person name="Brown T."/>
            <person name="Elewa A."/>
            <person name="Iarovenko S."/>
            <person name="Subramanian E."/>
            <person name="Araus A.J."/>
            <person name="Petzold A."/>
            <person name="Susuki M."/>
            <person name="Suzuki K.-i.T."/>
            <person name="Hayashi T."/>
            <person name="Toyoda A."/>
            <person name="Oliveira C."/>
            <person name="Osipova E."/>
            <person name="Leigh N.D."/>
            <person name="Simon A."/>
            <person name="Yun M.H."/>
        </authorList>
    </citation>
    <scope>NUCLEOTIDE SEQUENCE</scope>
    <source>
        <strain evidence="2">20211129_DDA</strain>
        <tissue evidence="2">Liver</tissue>
    </source>
</reference>
<dbReference type="EMBL" id="JANPWB010000013">
    <property type="protein sequence ID" value="KAJ1105088.1"/>
    <property type="molecule type" value="Genomic_DNA"/>
</dbReference>
<keyword evidence="3" id="KW-1185">Reference proteome</keyword>
<evidence type="ECO:0000313" key="3">
    <source>
        <dbReference type="Proteomes" id="UP001066276"/>
    </source>
</evidence>
<name>A0AAV7MVW0_PLEWA</name>
<gene>
    <name evidence="2" type="ORF">NDU88_002496</name>
</gene>
<feature type="region of interest" description="Disordered" evidence="1">
    <location>
        <begin position="57"/>
        <end position="98"/>
    </location>
</feature>
<dbReference type="Proteomes" id="UP001066276">
    <property type="component" value="Chromosome 9"/>
</dbReference>
<evidence type="ECO:0000313" key="2">
    <source>
        <dbReference type="EMBL" id="KAJ1105088.1"/>
    </source>
</evidence>
<accession>A0AAV7MVW0</accession>
<sequence>MGTLESVTLCRRDAERTEEGNTRLRVIGTLNVPVKVAMIACPRDMLDSVTLCHHDVERNEEGKVWPEEEGRTQKEDARKEREEEDRTRTKEDATKRNK</sequence>
<organism evidence="2 3">
    <name type="scientific">Pleurodeles waltl</name>
    <name type="common">Iberian ribbed newt</name>
    <dbReference type="NCBI Taxonomy" id="8319"/>
    <lineage>
        <taxon>Eukaryota</taxon>
        <taxon>Metazoa</taxon>
        <taxon>Chordata</taxon>
        <taxon>Craniata</taxon>
        <taxon>Vertebrata</taxon>
        <taxon>Euteleostomi</taxon>
        <taxon>Amphibia</taxon>
        <taxon>Batrachia</taxon>
        <taxon>Caudata</taxon>
        <taxon>Salamandroidea</taxon>
        <taxon>Salamandridae</taxon>
        <taxon>Pleurodelinae</taxon>
        <taxon>Pleurodeles</taxon>
    </lineage>
</organism>
<dbReference type="AlphaFoldDB" id="A0AAV7MVW0"/>
<protein>
    <submittedName>
        <fullName evidence="2">Uncharacterized protein</fullName>
    </submittedName>
</protein>
<proteinExistence type="predicted"/>